<evidence type="ECO:0000256" key="1">
    <source>
        <dbReference type="SAM" id="Coils"/>
    </source>
</evidence>
<proteinExistence type="predicted"/>
<name>F8H6F1_STUS2</name>
<dbReference type="EMBL" id="CP002881">
    <property type="protein sequence ID" value="AEJ06085.1"/>
    <property type="molecule type" value="Genomic_DNA"/>
</dbReference>
<protein>
    <recommendedName>
        <fullName evidence="4">Transposase</fullName>
    </recommendedName>
</protein>
<gene>
    <name evidence="2" type="ordered locus">PSTAB_2804</name>
</gene>
<reference evidence="3" key="3">
    <citation type="submission" date="2011-06" db="EMBL/GenBank/DDBJ databases">
        <title>Complete genome sequence of Pseudomonas stutzeri strain CGMCC 1.1803.</title>
        <authorList>
            <person name="Yan Y."/>
            <person name="Chen M."/>
            <person name="Lu W."/>
            <person name="Zhang W."/>
            <person name="Ping S."/>
            <person name="Lin M."/>
        </authorList>
    </citation>
    <scope>NUCLEOTIDE SEQUENCE [LARGE SCALE GENOMIC DNA]</scope>
    <source>
        <strain evidence="3">ATCC 17588 / DSM 5190 / CCUG 11256 / JCM 5965 / LMG 11199 / NCIMB 11358 / Stanier 221</strain>
    </source>
</reference>
<dbReference type="HOGENOM" id="CLU_121441_0_1_6"/>
<sequence length="115" mass="13203">MPGDGQQADQWSSQDKFRVVLESASLNAAELAEYCRRKGLYVEQINAWREACEQANSLAQPSKTRREREEEKAAKKRIKQLERELRRKDAALAETAALLVLRKKAEALWGKDEDE</sequence>
<evidence type="ECO:0000313" key="2">
    <source>
        <dbReference type="EMBL" id="AEJ06085.1"/>
    </source>
</evidence>
<dbReference type="Proteomes" id="UP000008932">
    <property type="component" value="Chromosome"/>
</dbReference>
<feature type="coiled-coil region" evidence="1">
    <location>
        <begin position="64"/>
        <end position="98"/>
    </location>
</feature>
<reference evidence="2 3" key="1">
    <citation type="journal article" date="2011" name="J. Bacteriol.">
        <title>Complete Genome Sequence of the Type Strain Pseudomonas stutzeri CGMCC 1.1803.</title>
        <authorList>
            <person name="Chen M."/>
            <person name="Yan Y."/>
            <person name="Zhang W."/>
            <person name="Lu W."/>
            <person name="Wang J."/>
            <person name="Ping S."/>
            <person name="Lin M."/>
        </authorList>
    </citation>
    <scope>NUCLEOTIDE SEQUENCE [LARGE SCALE GENOMIC DNA]</scope>
    <source>
        <strain evidence="3">ATCC 17588 / DSM 5190 / CCUG 11256 / JCM 5965 / LMG 11199 / NCIMB 11358 / Stanier 221</strain>
    </source>
</reference>
<accession>F8H6F1</accession>
<dbReference type="AlphaFoldDB" id="F8H6F1"/>
<organism evidence="2 3">
    <name type="scientific">Stutzerimonas stutzeri (strain ATCC 17588 / DSM 5190 / CCUG 11256 / JCM 5965 / LMG 11199 / NBRC 14165 / NCIMB 11358 / Stanier 221)</name>
    <name type="common">Pseudomonas stutzeri</name>
    <dbReference type="NCBI Taxonomy" id="96563"/>
    <lineage>
        <taxon>Bacteria</taxon>
        <taxon>Pseudomonadati</taxon>
        <taxon>Pseudomonadota</taxon>
        <taxon>Gammaproteobacteria</taxon>
        <taxon>Pseudomonadales</taxon>
        <taxon>Pseudomonadaceae</taxon>
        <taxon>Stutzerimonas</taxon>
    </lineage>
</organism>
<evidence type="ECO:0008006" key="4">
    <source>
        <dbReference type="Google" id="ProtNLM"/>
    </source>
</evidence>
<evidence type="ECO:0000313" key="3">
    <source>
        <dbReference type="Proteomes" id="UP000008932"/>
    </source>
</evidence>
<dbReference type="KEGG" id="psz:PSTAB_2804"/>
<keyword evidence="1" id="KW-0175">Coiled coil</keyword>
<reference key="2">
    <citation type="submission" date="2011-06" db="EMBL/GenBank/DDBJ databases">
        <title>Complete Genome Sequence of Pseudomonas stutzeri Strain CGMCC 1.1803.</title>
        <authorList>
            <person name="Yan Y."/>
            <person name="Chen M."/>
            <person name="Lu W."/>
            <person name="Zhang W."/>
            <person name="Ping S."/>
            <person name="Lin M."/>
        </authorList>
    </citation>
    <scope>NUCLEOTIDE SEQUENCE</scope>
    <source>
        <strain>ATCC 17588</strain>
    </source>
</reference>